<reference evidence="2 3" key="1">
    <citation type="submission" date="2020-08" db="EMBL/GenBank/DDBJ databases">
        <title>Genomic Encyclopedia of Type Strains, Phase IV (KMG-V): Genome sequencing to study the core and pangenomes of soil and plant-associated prokaryotes.</title>
        <authorList>
            <person name="Whitman W."/>
        </authorList>
    </citation>
    <scope>NUCLEOTIDE SEQUENCE [LARGE SCALE GENOMIC DNA]</scope>
    <source>
        <strain evidence="2 3">M8UP14</strain>
    </source>
</reference>
<comment type="caution">
    <text evidence="2">The sequence shown here is derived from an EMBL/GenBank/DDBJ whole genome shotgun (WGS) entry which is preliminary data.</text>
</comment>
<dbReference type="EMBL" id="JACHIP010000036">
    <property type="protein sequence ID" value="MBB5061325.1"/>
    <property type="molecule type" value="Genomic_DNA"/>
</dbReference>
<accession>A0A7W8E8I1</accession>
<evidence type="ECO:0000313" key="3">
    <source>
        <dbReference type="Proteomes" id="UP000540989"/>
    </source>
</evidence>
<dbReference type="RefSeq" id="WP_184224157.1">
    <property type="nucleotide sequence ID" value="NZ_JACHIP010000036.1"/>
</dbReference>
<evidence type="ECO:0000313" key="2">
    <source>
        <dbReference type="EMBL" id="MBB5061325.1"/>
    </source>
</evidence>
<evidence type="ECO:0000256" key="1">
    <source>
        <dbReference type="SAM" id="MobiDB-lite"/>
    </source>
</evidence>
<name>A0A7W8E8I1_9BACT</name>
<keyword evidence="3" id="KW-1185">Reference proteome</keyword>
<dbReference type="AlphaFoldDB" id="A0A7W8E8I1"/>
<dbReference type="Proteomes" id="UP000540989">
    <property type="component" value="Unassembled WGS sequence"/>
</dbReference>
<proteinExistence type="predicted"/>
<protein>
    <recommendedName>
        <fullName evidence="4">TrfA protein</fullName>
    </recommendedName>
</protein>
<organism evidence="2 3">
    <name type="scientific">Granulicella aggregans</name>
    <dbReference type="NCBI Taxonomy" id="474949"/>
    <lineage>
        <taxon>Bacteria</taxon>
        <taxon>Pseudomonadati</taxon>
        <taxon>Acidobacteriota</taxon>
        <taxon>Terriglobia</taxon>
        <taxon>Terriglobales</taxon>
        <taxon>Acidobacteriaceae</taxon>
        <taxon>Granulicella</taxon>
    </lineage>
</organism>
<evidence type="ECO:0008006" key="4">
    <source>
        <dbReference type="Google" id="ProtNLM"/>
    </source>
</evidence>
<gene>
    <name evidence="2" type="ORF">HDF16_006061</name>
</gene>
<sequence length="308" mass="34895">MNHPSSLLATQLPMWPEPVRGGPNVLLRSALFAGIASKKRKILGTQMRPEKKPEGVIIAAQDGIKISFAGTQFNQYDADVFFEALHLARREKLETECLFQGAGFLRRIGRSDTSTNYEDLEESLDRLRRGSLDIEWTIKGHRFVFSGSLVSHYMRETTTKVYKITFAKEIATLFAPASWTQIEWEDRLALKGKPLAQWLHSYYSTHAAPFPVTVGFLHEKCGSPTKLLKHFKTELKNAFAALESTLGWVASWDGDLVSITKPPSGSQGRHLTRRAEKQKQVKKGKREGQMMPVGELLTDILKDQRRRR</sequence>
<dbReference type="Pfam" id="PF07042">
    <property type="entry name" value="TrfA"/>
    <property type="match status" value="1"/>
</dbReference>
<dbReference type="InterPro" id="IPR010751">
    <property type="entry name" value="TrfA"/>
</dbReference>
<feature type="region of interest" description="Disordered" evidence="1">
    <location>
        <begin position="262"/>
        <end position="295"/>
    </location>
</feature>